<proteinExistence type="predicted"/>
<dbReference type="Pfam" id="PF16010">
    <property type="entry name" value="CDH-cyt"/>
    <property type="match status" value="1"/>
</dbReference>
<evidence type="ECO:0000259" key="2">
    <source>
        <dbReference type="SMART" id="SM00664"/>
    </source>
</evidence>
<protein>
    <submittedName>
        <fullName evidence="3">CBD9-like protein</fullName>
    </submittedName>
</protein>
<dbReference type="EMBL" id="MU006782">
    <property type="protein sequence ID" value="KAF2641721.1"/>
    <property type="molecule type" value="Genomic_DNA"/>
</dbReference>
<dbReference type="SMART" id="SM00664">
    <property type="entry name" value="DoH"/>
    <property type="match status" value="1"/>
</dbReference>
<reference evidence="3" key="1">
    <citation type="journal article" date="2020" name="Stud. Mycol.">
        <title>101 Dothideomycetes genomes: a test case for predicting lifestyles and emergence of pathogens.</title>
        <authorList>
            <person name="Haridas S."/>
            <person name="Albert R."/>
            <person name="Binder M."/>
            <person name="Bloem J."/>
            <person name="Labutti K."/>
            <person name="Salamov A."/>
            <person name="Andreopoulos B."/>
            <person name="Baker S."/>
            <person name="Barry K."/>
            <person name="Bills G."/>
            <person name="Bluhm B."/>
            <person name="Cannon C."/>
            <person name="Castanera R."/>
            <person name="Culley D."/>
            <person name="Daum C."/>
            <person name="Ezra D."/>
            <person name="Gonzalez J."/>
            <person name="Henrissat B."/>
            <person name="Kuo A."/>
            <person name="Liang C."/>
            <person name="Lipzen A."/>
            <person name="Lutzoni F."/>
            <person name="Magnuson J."/>
            <person name="Mondo S."/>
            <person name="Nolan M."/>
            <person name="Ohm R."/>
            <person name="Pangilinan J."/>
            <person name="Park H.-J."/>
            <person name="Ramirez L."/>
            <person name="Alfaro M."/>
            <person name="Sun H."/>
            <person name="Tritt A."/>
            <person name="Yoshinaga Y."/>
            <person name="Zwiers L.-H."/>
            <person name="Turgeon B."/>
            <person name="Goodwin S."/>
            <person name="Spatafora J."/>
            <person name="Crous P."/>
            <person name="Grigoriev I."/>
        </authorList>
    </citation>
    <scope>NUCLEOTIDE SEQUENCE</scope>
    <source>
        <strain evidence="3">CBS 473.64</strain>
    </source>
</reference>
<feature type="chain" id="PRO_5025367226" evidence="1">
    <location>
        <begin position="17"/>
        <end position="222"/>
    </location>
</feature>
<feature type="signal peptide" evidence="1">
    <location>
        <begin position="1"/>
        <end position="16"/>
    </location>
</feature>
<evidence type="ECO:0000256" key="1">
    <source>
        <dbReference type="SAM" id="SignalP"/>
    </source>
</evidence>
<dbReference type="SUPFAM" id="SSF49344">
    <property type="entry name" value="CBD9-like"/>
    <property type="match status" value="1"/>
</dbReference>
<keyword evidence="1" id="KW-0732">Signal</keyword>
<gene>
    <name evidence="3" type="ORF">P280DRAFT_424187</name>
</gene>
<dbReference type="Proteomes" id="UP000799753">
    <property type="component" value="Unassembled WGS sequence"/>
</dbReference>
<feature type="non-terminal residue" evidence="3">
    <location>
        <position position="222"/>
    </location>
</feature>
<organism evidence="3 4">
    <name type="scientific">Massarina eburnea CBS 473.64</name>
    <dbReference type="NCBI Taxonomy" id="1395130"/>
    <lineage>
        <taxon>Eukaryota</taxon>
        <taxon>Fungi</taxon>
        <taxon>Dikarya</taxon>
        <taxon>Ascomycota</taxon>
        <taxon>Pezizomycotina</taxon>
        <taxon>Dothideomycetes</taxon>
        <taxon>Pleosporomycetidae</taxon>
        <taxon>Pleosporales</taxon>
        <taxon>Massarineae</taxon>
        <taxon>Massarinaceae</taxon>
        <taxon>Massarina</taxon>
    </lineage>
</organism>
<dbReference type="OrthoDB" id="413885at2759"/>
<dbReference type="CDD" id="cd09630">
    <property type="entry name" value="CDH_like_cytochrome"/>
    <property type="match status" value="1"/>
</dbReference>
<evidence type="ECO:0000313" key="4">
    <source>
        <dbReference type="Proteomes" id="UP000799753"/>
    </source>
</evidence>
<dbReference type="InterPro" id="IPR015920">
    <property type="entry name" value="Cellobiose_DH-like_cyt"/>
</dbReference>
<sequence length="222" mass="23371">MKFSFSLAALAGLASARPSHILGARDTGAIAYTDPETGFTLSEFKAAYSLSSNIVYRIALPQSPPSGAYDAVVQVVAPVQVGWTGLAWGGSMLKNPLTVAYPNGNSKPTVSSRWANAHSTPATYTGATYTLLSNGNKVNGTHWQYSALCRGCTQWTGTSGLTRINPTGTSRVAFAYSPNKPASPSSNSSTIPVHDVANAWNHDFSQGLNANWEALLTKNGVS</sequence>
<name>A0A6A6S3N8_9PLEO</name>
<keyword evidence="4" id="KW-1185">Reference proteome</keyword>
<dbReference type="PANTHER" id="PTHR47797">
    <property type="entry name" value="DEHYDROGENASE, PUTATIVE (AFU_ORTHOLOGUE AFUA_8G05805)-RELATED"/>
    <property type="match status" value="1"/>
</dbReference>
<accession>A0A6A6S3N8</accession>
<dbReference type="PANTHER" id="PTHR47797:SF5">
    <property type="entry name" value="CELLOBIOSE DEHYDROGENASE CYTOCHROME DOMAIN-CONTAINING PROTEIN"/>
    <property type="match status" value="1"/>
</dbReference>
<dbReference type="InterPro" id="IPR005018">
    <property type="entry name" value="DOMON_domain"/>
</dbReference>
<dbReference type="Gene3D" id="2.60.40.1210">
    <property type="entry name" value="Cellobiose dehydrogenase, cytochrome domain"/>
    <property type="match status" value="1"/>
</dbReference>
<dbReference type="AlphaFoldDB" id="A0A6A6S3N8"/>
<feature type="domain" description="DOMON" evidence="2">
    <location>
        <begin position="83"/>
        <end position="177"/>
    </location>
</feature>
<evidence type="ECO:0000313" key="3">
    <source>
        <dbReference type="EMBL" id="KAF2641721.1"/>
    </source>
</evidence>